<evidence type="ECO:0000313" key="2">
    <source>
        <dbReference type="Proteomes" id="UP000006062"/>
    </source>
</evidence>
<proteinExistence type="predicted"/>
<sequence length="172" mass="19069">MIVGLATDTTQRQSMLAALTRTGLSSRFGGRRPRPAPLSRHPLTWLILLACIASVAGAADVPDEETRKILVEAVEAASVADLYHARCRGDVSGRRMENLNKLLVGKLRITVLTVKDDLFPERSYRRAEQRLEQDFATILRDVGGCQGAKESTLPEQWKNRYEATLDAIRALP</sequence>
<dbReference type="Proteomes" id="UP000006062">
    <property type="component" value="Chromosome"/>
</dbReference>
<dbReference type="STRING" id="765911.Thivi_0532"/>
<accession>I3Y6H4</accession>
<dbReference type="KEGG" id="tvi:Thivi_0532"/>
<dbReference type="HOGENOM" id="CLU_141452_0_0_6"/>
<dbReference type="eggNOG" id="ENOG5032U1D">
    <property type="taxonomic scope" value="Bacteria"/>
</dbReference>
<dbReference type="EMBL" id="CP003154">
    <property type="protein sequence ID" value="AFL72592.1"/>
    <property type="molecule type" value="Genomic_DNA"/>
</dbReference>
<gene>
    <name evidence="1" type="ordered locus">Thivi_0532</name>
</gene>
<reference evidence="1 2" key="1">
    <citation type="submission" date="2012-06" db="EMBL/GenBank/DDBJ databases">
        <title>Complete sequence of Thiocystis violascens DSM 198.</title>
        <authorList>
            <consortium name="US DOE Joint Genome Institute"/>
            <person name="Lucas S."/>
            <person name="Han J."/>
            <person name="Lapidus A."/>
            <person name="Cheng J.-F."/>
            <person name="Goodwin L."/>
            <person name="Pitluck S."/>
            <person name="Peters L."/>
            <person name="Ovchinnikova G."/>
            <person name="Teshima H."/>
            <person name="Detter J.C."/>
            <person name="Han C."/>
            <person name="Tapia R."/>
            <person name="Land M."/>
            <person name="Hauser L."/>
            <person name="Kyrpides N."/>
            <person name="Ivanova N."/>
            <person name="Pagani I."/>
            <person name="Vogl K."/>
            <person name="Liu Z."/>
            <person name="Frigaard N.-U."/>
            <person name="Bryant D."/>
            <person name="Woyke T."/>
        </authorList>
    </citation>
    <scope>NUCLEOTIDE SEQUENCE [LARGE SCALE GENOMIC DNA]</scope>
    <source>
        <strain evidence="2">ATCC 17096 / DSM 198 / 6111</strain>
    </source>
</reference>
<evidence type="ECO:0000313" key="1">
    <source>
        <dbReference type="EMBL" id="AFL72592.1"/>
    </source>
</evidence>
<name>I3Y6H4_THIV6</name>
<organism evidence="1 2">
    <name type="scientific">Thiocystis violascens (strain ATCC 17096 / DSM 198 / 6111)</name>
    <name type="common">Chromatium violascens</name>
    <dbReference type="NCBI Taxonomy" id="765911"/>
    <lineage>
        <taxon>Bacteria</taxon>
        <taxon>Pseudomonadati</taxon>
        <taxon>Pseudomonadota</taxon>
        <taxon>Gammaproteobacteria</taxon>
        <taxon>Chromatiales</taxon>
        <taxon>Chromatiaceae</taxon>
        <taxon>Thiocystis</taxon>
    </lineage>
</organism>
<keyword evidence="2" id="KW-1185">Reference proteome</keyword>
<dbReference type="AlphaFoldDB" id="I3Y6H4"/>
<protein>
    <submittedName>
        <fullName evidence="1">Uncharacterized protein</fullName>
    </submittedName>
</protein>